<dbReference type="KEGG" id="pzu:PHZ_c1021"/>
<reference evidence="1 2" key="1">
    <citation type="journal article" date="2008" name="BMC Genomics">
        <title>Complete genome of Phenylobacterium zucineum - a novel facultative intracellular bacterium isolated from human erythroleukemia cell line K562.</title>
        <authorList>
            <person name="Luo Y."/>
            <person name="Xu X."/>
            <person name="Ding Z."/>
            <person name="Liu Z."/>
            <person name="Zhang B."/>
            <person name="Yan Z."/>
            <person name="Sun J."/>
            <person name="Hu S."/>
            <person name="Hu X."/>
        </authorList>
    </citation>
    <scope>NUCLEOTIDE SEQUENCE [LARGE SCALE GENOMIC DNA]</scope>
    <source>
        <strain evidence="1 2">HLK1</strain>
    </source>
</reference>
<gene>
    <name evidence="1" type="ordered locus">PHZ_c1021</name>
</gene>
<keyword evidence="2" id="KW-1185">Reference proteome</keyword>
<organism evidence="1 2">
    <name type="scientific">Phenylobacterium zucineum (strain HLK1)</name>
    <dbReference type="NCBI Taxonomy" id="450851"/>
    <lineage>
        <taxon>Bacteria</taxon>
        <taxon>Pseudomonadati</taxon>
        <taxon>Pseudomonadota</taxon>
        <taxon>Alphaproteobacteria</taxon>
        <taxon>Caulobacterales</taxon>
        <taxon>Caulobacteraceae</taxon>
        <taxon>Phenylobacterium</taxon>
    </lineage>
</organism>
<dbReference type="EMBL" id="CP000747">
    <property type="protein sequence ID" value="ACG77435.1"/>
    <property type="molecule type" value="Genomic_DNA"/>
</dbReference>
<evidence type="ECO:0000313" key="2">
    <source>
        <dbReference type="Proteomes" id="UP000001868"/>
    </source>
</evidence>
<name>B4RHH5_PHEZH</name>
<sequence length="93" mass="9230">MAASVTPVPGVRVAVQVIPSPLARSLSAPLGTTTSSTVKPLTASVKVKVTVAVSPIFSAVSEMAMPLARAGRWVSTVSVGVAPPAPRLPAASA</sequence>
<accession>B4RHH5</accession>
<dbReference type="AlphaFoldDB" id="B4RHH5"/>
<protein>
    <submittedName>
        <fullName evidence="1">Uncharacterized protein</fullName>
    </submittedName>
</protein>
<evidence type="ECO:0000313" key="1">
    <source>
        <dbReference type="EMBL" id="ACG77435.1"/>
    </source>
</evidence>
<dbReference type="HOGENOM" id="CLU_2397051_0_0_5"/>
<proteinExistence type="predicted"/>
<dbReference type="Proteomes" id="UP000001868">
    <property type="component" value="Chromosome"/>
</dbReference>